<dbReference type="CDD" id="cd05233">
    <property type="entry name" value="SDR_c"/>
    <property type="match status" value="1"/>
</dbReference>
<evidence type="ECO:0000259" key="4">
    <source>
        <dbReference type="SMART" id="SM00822"/>
    </source>
</evidence>
<accession>A0A8T4IM68</accession>
<dbReference type="EMBL" id="JAGSMN010000145">
    <property type="protein sequence ID" value="MBR7672905.1"/>
    <property type="molecule type" value="Genomic_DNA"/>
</dbReference>
<evidence type="ECO:0000256" key="3">
    <source>
        <dbReference type="RuleBase" id="RU000363"/>
    </source>
</evidence>
<dbReference type="InterPro" id="IPR036291">
    <property type="entry name" value="NAD(P)-bd_dom_sf"/>
</dbReference>
<sequence length="276" mass="29283">MHDYTGQTALVTGASKGLGEAFARELAARGAHLVLVARSADALDKLAEQLRSAYGVRIDVIAADLTDRRSPQVVADTLQERELTVDLLVNNAGMGAVGPFLSRPYEPNARSVDLNVTALMGLVHHIGRSMLARGRGGIINVSSTAAFQPLPYQAGYSATKAFVLSFTEALAEELRGTGVRVMATHPGATDTGFFDGTTAVMNPKAVAPDRVAARTLDDFARGRSTSFPGRASDRVLTLVPRLLPRSLTARIAGVYNRRTGHDRVADRHAAPAPQGS</sequence>
<keyword evidence="2" id="KW-0560">Oxidoreductase</keyword>
<name>A0A8T4IM68_9ACTN</name>
<evidence type="ECO:0000256" key="2">
    <source>
        <dbReference type="ARBA" id="ARBA00023002"/>
    </source>
</evidence>
<comment type="caution">
    <text evidence="5">The sequence shown here is derived from an EMBL/GenBank/DDBJ whole genome shotgun (WGS) entry which is preliminary data.</text>
</comment>
<proteinExistence type="inferred from homology"/>
<feature type="domain" description="Ketoreductase" evidence="4">
    <location>
        <begin position="7"/>
        <end position="199"/>
    </location>
</feature>
<dbReference type="InterPro" id="IPR002347">
    <property type="entry name" value="SDR_fam"/>
</dbReference>
<dbReference type="PROSITE" id="PS00061">
    <property type="entry name" value="ADH_SHORT"/>
    <property type="match status" value="1"/>
</dbReference>
<dbReference type="InterPro" id="IPR020904">
    <property type="entry name" value="Sc_DH/Rdtase_CS"/>
</dbReference>
<dbReference type="GO" id="GO:0016491">
    <property type="term" value="F:oxidoreductase activity"/>
    <property type="evidence" value="ECO:0007669"/>
    <property type="project" value="UniProtKB-KW"/>
</dbReference>
<dbReference type="SMART" id="SM00822">
    <property type="entry name" value="PKS_KR"/>
    <property type="match status" value="1"/>
</dbReference>
<dbReference type="Gene3D" id="3.40.50.720">
    <property type="entry name" value="NAD(P)-binding Rossmann-like Domain"/>
    <property type="match status" value="1"/>
</dbReference>
<dbReference type="PRINTS" id="PR00080">
    <property type="entry name" value="SDRFAMILY"/>
</dbReference>
<evidence type="ECO:0000256" key="1">
    <source>
        <dbReference type="ARBA" id="ARBA00006484"/>
    </source>
</evidence>
<evidence type="ECO:0000313" key="6">
    <source>
        <dbReference type="Proteomes" id="UP000675554"/>
    </source>
</evidence>
<dbReference type="Pfam" id="PF00106">
    <property type="entry name" value="adh_short"/>
    <property type="match status" value="1"/>
</dbReference>
<dbReference type="AlphaFoldDB" id="A0A8T4IM68"/>
<keyword evidence="6" id="KW-1185">Reference proteome</keyword>
<dbReference type="PRINTS" id="PR00081">
    <property type="entry name" value="GDHRDH"/>
</dbReference>
<dbReference type="PANTHER" id="PTHR44196:SF2">
    <property type="entry name" value="SHORT-CHAIN DEHYDROGENASE-RELATED"/>
    <property type="match status" value="1"/>
</dbReference>
<dbReference type="PIRSF" id="PIRSF000126">
    <property type="entry name" value="11-beta-HSD1"/>
    <property type="match status" value="1"/>
</dbReference>
<comment type="similarity">
    <text evidence="1 3">Belongs to the short-chain dehydrogenases/reductases (SDR) family.</text>
</comment>
<dbReference type="InterPro" id="IPR057326">
    <property type="entry name" value="KR_dom"/>
</dbReference>
<reference evidence="5" key="1">
    <citation type="submission" date="2021-04" db="EMBL/GenBank/DDBJ databases">
        <title>Sequencing of actinobacteria type strains.</title>
        <authorList>
            <person name="Nguyen G.-S."/>
            <person name="Wentzel A."/>
        </authorList>
    </citation>
    <scope>NUCLEOTIDE SEQUENCE</scope>
    <source>
        <strain evidence="5">DSM 42095</strain>
    </source>
</reference>
<dbReference type="SUPFAM" id="SSF51735">
    <property type="entry name" value="NAD(P)-binding Rossmann-fold domains"/>
    <property type="match status" value="1"/>
</dbReference>
<dbReference type="Proteomes" id="UP000675554">
    <property type="component" value="Unassembled WGS sequence"/>
</dbReference>
<protein>
    <submittedName>
        <fullName evidence="5">SDR family oxidoreductase</fullName>
    </submittedName>
</protein>
<evidence type="ECO:0000313" key="5">
    <source>
        <dbReference type="EMBL" id="MBR7672905.1"/>
    </source>
</evidence>
<dbReference type="GO" id="GO:0016020">
    <property type="term" value="C:membrane"/>
    <property type="evidence" value="ECO:0007669"/>
    <property type="project" value="TreeGrafter"/>
</dbReference>
<gene>
    <name evidence="5" type="ORF">KDA82_07725</name>
</gene>
<organism evidence="5 6">
    <name type="scientific">Streptomyces daliensis</name>
    <dbReference type="NCBI Taxonomy" id="299421"/>
    <lineage>
        <taxon>Bacteria</taxon>
        <taxon>Bacillati</taxon>
        <taxon>Actinomycetota</taxon>
        <taxon>Actinomycetes</taxon>
        <taxon>Kitasatosporales</taxon>
        <taxon>Streptomycetaceae</taxon>
        <taxon>Streptomyces</taxon>
    </lineage>
</organism>
<dbReference type="PANTHER" id="PTHR44196">
    <property type="entry name" value="DEHYDROGENASE/REDUCTASE SDR FAMILY MEMBER 7B"/>
    <property type="match status" value="1"/>
</dbReference>